<dbReference type="InterPro" id="IPR050832">
    <property type="entry name" value="Bact_Acetyltransf"/>
</dbReference>
<name>A0ABP8GIN8_9BACT</name>
<evidence type="ECO:0000256" key="2">
    <source>
        <dbReference type="ARBA" id="ARBA00023315"/>
    </source>
</evidence>
<dbReference type="InterPro" id="IPR000182">
    <property type="entry name" value="GNAT_dom"/>
</dbReference>
<dbReference type="Pfam" id="PF00583">
    <property type="entry name" value="Acetyltransf_1"/>
    <property type="match status" value="1"/>
</dbReference>
<keyword evidence="2" id="KW-0012">Acyltransferase</keyword>
<dbReference type="RefSeq" id="WP_345254291.1">
    <property type="nucleotide sequence ID" value="NZ_BAABGY010000005.1"/>
</dbReference>
<feature type="domain" description="N-acetyltransferase" evidence="3">
    <location>
        <begin position="4"/>
        <end position="174"/>
    </location>
</feature>
<evidence type="ECO:0000313" key="5">
    <source>
        <dbReference type="Proteomes" id="UP001501725"/>
    </source>
</evidence>
<evidence type="ECO:0000256" key="1">
    <source>
        <dbReference type="ARBA" id="ARBA00022679"/>
    </source>
</evidence>
<dbReference type="SUPFAM" id="SSF55729">
    <property type="entry name" value="Acyl-CoA N-acyltransferases (Nat)"/>
    <property type="match status" value="1"/>
</dbReference>
<dbReference type="InterPro" id="IPR016181">
    <property type="entry name" value="Acyl_CoA_acyltransferase"/>
</dbReference>
<reference evidence="5" key="1">
    <citation type="journal article" date="2019" name="Int. J. Syst. Evol. Microbiol.">
        <title>The Global Catalogue of Microorganisms (GCM) 10K type strain sequencing project: providing services to taxonomists for standard genome sequencing and annotation.</title>
        <authorList>
            <consortium name="The Broad Institute Genomics Platform"/>
            <consortium name="The Broad Institute Genome Sequencing Center for Infectious Disease"/>
            <person name="Wu L."/>
            <person name="Ma J."/>
        </authorList>
    </citation>
    <scope>NUCLEOTIDE SEQUENCE [LARGE SCALE GENOMIC DNA]</scope>
    <source>
        <strain evidence="5">JCM 17919</strain>
    </source>
</reference>
<dbReference type="Gene3D" id="3.40.630.30">
    <property type="match status" value="1"/>
</dbReference>
<dbReference type="EMBL" id="BAABGY010000005">
    <property type="protein sequence ID" value="GAA4324741.1"/>
    <property type="molecule type" value="Genomic_DNA"/>
</dbReference>
<evidence type="ECO:0000313" key="4">
    <source>
        <dbReference type="EMBL" id="GAA4324741.1"/>
    </source>
</evidence>
<sequence length="174" mass="19681">MKSPTIVAATLSDAALLAQVGRQSFIESHGHSAHEADIRDYTDRKFTTAAFAEELSEERSLFHIIYADGQPAGYSKIIYNSGHPNIALPNVTKLERLYVLEAFLSYRLGAPLLEYNMGLAKGKGQSGMWLFVWTENTRALRFYEKHGFRTVGHFDFPISERHSNPNYQMLLPLD</sequence>
<gene>
    <name evidence="4" type="ORF">GCM10023184_12320</name>
</gene>
<dbReference type="PANTHER" id="PTHR43877">
    <property type="entry name" value="AMINOALKYLPHOSPHONATE N-ACETYLTRANSFERASE-RELATED-RELATED"/>
    <property type="match status" value="1"/>
</dbReference>
<dbReference type="Proteomes" id="UP001501725">
    <property type="component" value="Unassembled WGS sequence"/>
</dbReference>
<protein>
    <submittedName>
        <fullName evidence="4">GNAT family N-acetyltransferase</fullName>
    </submittedName>
</protein>
<keyword evidence="1" id="KW-0808">Transferase</keyword>
<dbReference type="PROSITE" id="PS51186">
    <property type="entry name" value="GNAT"/>
    <property type="match status" value="1"/>
</dbReference>
<comment type="caution">
    <text evidence="4">The sequence shown here is derived from an EMBL/GenBank/DDBJ whole genome shotgun (WGS) entry which is preliminary data.</text>
</comment>
<organism evidence="4 5">
    <name type="scientific">Flaviaesturariibacter amylovorans</name>
    <dbReference type="NCBI Taxonomy" id="1084520"/>
    <lineage>
        <taxon>Bacteria</taxon>
        <taxon>Pseudomonadati</taxon>
        <taxon>Bacteroidota</taxon>
        <taxon>Chitinophagia</taxon>
        <taxon>Chitinophagales</taxon>
        <taxon>Chitinophagaceae</taxon>
        <taxon>Flaviaestuariibacter</taxon>
    </lineage>
</organism>
<evidence type="ECO:0000259" key="3">
    <source>
        <dbReference type="PROSITE" id="PS51186"/>
    </source>
</evidence>
<accession>A0ABP8GIN8</accession>
<keyword evidence="5" id="KW-1185">Reference proteome</keyword>
<proteinExistence type="predicted"/>